<dbReference type="Proteomes" id="UP000057737">
    <property type="component" value="Unassembled WGS sequence"/>
</dbReference>
<dbReference type="EMBL" id="LNCU01000107">
    <property type="protein sequence ID" value="KWV48474.1"/>
    <property type="molecule type" value="Genomic_DNA"/>
</dbReference>
<name>A0A109JGM1_9BRAD</name>
<gene>
    <name evidence="1" type="ORF">AS156_18545</name>
</gene>
<reference evidence="1 2" key="1">
    <citation type="submission" date="2015-11" db="EMBL/GenBank/DDBJ databases">
        <title>Draft Genome Sequence of the Strain BR 10303 (Bradyrhizobium sp.) isolated from nodules of Centrolobium paraense.</title>
        <authorList>
            <person name="Zelli J.E."/>
            <person name="Simoes-Araujo J.L."/>
            <person name="Barauna A.C."/>
            <person name="Silva K."/>
        </authorList>
    </citation>
    <scope>NUCLEOTIDE SEQUENCE [LARGE SCALE GENOMIC DNA]</scope>
    <source>
        <strain evidence="1 2">BR 10303</strain>
    </source>
</reference>
<organism evidence="1 2">
    <name type="scientific">Bradyrhizobium macuxiense</name>
    <dbReference type="NCBI Taxonomy" id="1755647"/>
    <lineage>
        <taxon>Bacteria</taxon>
        <taxon>Pseudomonadati</taxon>
        <taxon>Pseudomonadota</taxon>
        <taxon>Alphaproteobacteria</taxon>
        <taxon>Hyphomicrobiales</taxon>
        <taxon>Nitrobacteraceae</taxon>
        <taxon>Bradyrhizobium</taxon>
    </lineage>
</organism>
<protein>
    <submittedName>
        <fullName evidence="1">Uncharacterized protein</fullName>
    </submittedName>
</protein>
<accession>A0A109JGM1</accession>
<keyword evidence="2" id="KW-1185">Reference proteome</keyword>
<evidence type="ECO:0000313" key="1">
    <source>
        <dbReference type="EMBL" id="KWV48474.1"/>
    </source>
</evidence>
<proteinExistence type="predicted"/>
<evidence type="ECO:0000313" key="2">
    <source>
        <dbReference type="Proteomes" id="UP000057737"/>
    </source>
</evidence>
<sequence length="144" mass="16178">MLQDRVNLAKNASILIGQKRDAPKRARMDEFETDQSEPRRCHIEAKAGHSQTLARAFRWAKINGLPVKLSFFQENFVVEDRKVAMQQRHAETMVGALLHQTTPDFSQTGEIIGGEKAGIRCIDVRQGCVVVGMRLPQLDHVTSP</sequence>
<comment type="caution">
    <text evidence="1">The sequence shown here is derived from an EMBL/GenBank/DDBJ whole genome shotgun (WGS) entry which is preliminary data.</text>
</comment>
<dbReference type="AlphaFoldDB" id="A0A109JGM1"/>